<dbReference type="OrthoDB" id="1918322at2759"/>
<dbReference type="InterPro" id="IPR025287">
    <property type="entry name" value="WAK_GUB"/>
</dbReference>
<keyword evidence="5" id="KW-1185">Reference proteome</keyword>
<name>A0A6P6U9Q4_COFAR</name>
<organism evidence="5 6">
    <name type="scientific">Coffea arabica</name>
    <name type="common">Arabian coffee</name>
    <dbReference type="NCBI Taxonomy" id="13443"/>
    <lineage>
        <taxon>Eukaryota</taxon>
        <taxon>Viridiplantae</taxon>
        <taxon>Streptophyta</taxon>
        <taxon>Embryophyta</taxon>
        <taxon>Tracheophyta</taxon>
        <taxon>Spermatophyta</taxon>
        <taxon>Magnoliopsida</taxon>
        <taxon>eudicotyledons</taxon>
        <taxon>Gunneridae</taxon>
        <taxon>Pentapetalae</taxon>
        <taxon>asterids</taxon>
        <taxon>lamiids</taxon>
        <taxon>Gentianales</taxon>
        <taxon>Rubiaceae</taxon>
        <taxon>Ixoroideae</taxon>
        <taxon>Gardenieae complex</taxon>
        <taxon>Bertiereae - Coffeeae clade</taxon>
        <taxon>Coffeeae</taxon>
        <taxon>Coffea</taxon>
    </lineage>
</organism>
<dbReference type="AlphaFoldDB" id="A0A6P6U9Q4"/>
<feature type="signal peptide" evidence="3">
    <location>
        <begin position="1"/>
        <end position="25"/>
    </location>
</feature>
<reference evidence="5" key="1">
    <citation type="journal article" date="2025" name="Foods">
        <title>Unveiling the Microbial Signatures of Arabica Coffee Cherries: Insights into Ripeness Specific Diversity, Functional Traits, and Implications for Quality and Safety.</title>
        <authorList>
            <consortium name="RefSeq"/>
            <person name="Tenea G.N."/>
            <person name="Cifuentes V."/>
            <person name="Reyes P."/>
            <person name="Cevallos-Vallejos M."/>
        </authorList>
    </citation>
    <scope>NUCLEOTIDE SEQUENCE [LARGE SCALE GENOMIC DNA]</scope>
</reference>
<proteinExistence type="predicted"/>
<gene>
    <name evidence="6" type="primary">LOC113708420</name>
</gene>
<comment type="subcellular location">
    <subcellularLocation>
        <location evidence="1">Membrane</location>
        <topology evidence="1">Single-pass membrane protein</topology>
    </subcellularLocation>
</comment>
<reference evidence="6" key="2">
    <citation type="submission" date="2025-08" db="UniProtKB">
        <authorList>
            <consortium name="RefSeq"/>
        </authorList>
    </citation>
    <scope>IDENTIFICATION</scope>
    <source>
        <tissue evidence="6">Leaves</tissue>
    </source>
</reference>
<evidence type="ECO:0000259" key="4">
    <source>
        <dbReference type="Pfam" id="PF13947"/>
    </source>
</evidence>
<feature type="chain" id="PRO_5028387711" evidence="3">
    <location>
        <begin position="26"/>
        <end position="253"/>
    </location>
</feature>
<dbReference type="Pfam" id="PF13947">
    <property type="entry name" value="GUB_WAK_bind"/>
    <property type="match status" value="1"/>
</dbReference>
<evidence type="ECO:0000313" key="5">
    <source>
        <dbReference type="Proteomes" id="UP001652660"/>
    </source>
</evidence>
<dbReference type="GeneID" id="113708420"/>
<evidence type="ECO:0000256" key="2">
    <source>
        <dbReference type="ARBA" id="ARBA00022729"/>
    </source>
</evidence>
<dbReference type="GO" id="GO:0016020">
    <property type="term" value="C:membrane"/>
    <property type="evidence" value="ECO:0007669"/>
    <property type="project" value="UniProtKB-SubCell"/>
</dbReference>
<sequence length="253" mass="27848">MAISSAPRHHFLLLATCTLLLVTFSKPTLSAQRCPDCGATPVPYPLSIRPTCGDQLYKLRCSAGSLLFDTLNNTYPVTSVSPQLQRLTIQPSPFLAFQHHQQQHHLVPQLYPDSVDLSFELSVSDGGACENSEICCTFRAGGSATSYSIRVRDAGCRAYRAFVNLDYSLPVSRWPQPGLELQWVSPSEPICRKQTDCDSESTCGLDPNSNSGVRRCFCNSGLHWDAIAGSCSKGKKDFLEAAETPAQWTLRVW</sequence>
<evidence type="ECO:0000256" key="3">
    <source>
        <dbReference type="SAM" id="SignalP"/>
    </source>
</evidence>
<feature type="domain" description="Wall-associated receptor kinase galacturonan-binding" evidence="4">
    <location>
        <begin position="34"/>
        <end position="89"/>
    </location>
</feature>
<protein>
    <submittedName>
        <fullName evidence="6">Wall-associated receptor kinase-like 20</fullName>
    </submittedName>
</protein>
<evidence type="ECO:0000256" key="1">
    <source>
        <dbReference type="ARBA" id="ARBA00004167"/>
    </source>
</evidence>
<dbReference type="PANTHER" id="PTHR33355">
    <property type="entry name" value="WALL-ASSOCIATED RECEPTOR KINASE CARBOXY-TERMINAL PROTEIN-RELATED"/>
    <property type="match status" value="1"/>
</dbReference>
<dbReference type="RefSeq" id="XP_027086677.1">
    <property type="nucleotide sequence ID" value="XM_027230876.1"/>
</dbReference>
<evidence type="ECO:0000313" key="6">
    <source>
        <dbReference type="RefSeq" id="XP_027086677.1"/>
    </source>
</evidence>
<dbReference type="Proteomes" id="UP001652660">
    <property type="component" value="Chromosome 9c"/>
</dbReference>
<accession>A0A6P6U9Q4</accession>
<dbReference type="PANTHER" id="PTHR33355:SF15">
    <property type="entry name" value="WALL-ASSOCIATED RECEPTOR KINASE GALACTURONAN-BINDING DOMAIN-CONTAINING PROTEIN"/>
    <property type="match status" value="1"/>
</dbReference>
<keyword evidence="2 3" id="KW-0732">Signal</keyword>
<dbReference type="GO" id="GO:0030247">
    <property type="term" value="F:polysaccharide binding"/>
    <property type="evidence" value="ECO:0007669"/>
    <property type="project" value="InterPro"/>
</dbReference>